<proteinExistence type="predicted"/>
<keyword evidence="3" id="KW-1185">Reference proteome</keyword>
<dbReference type="InterPro" id="IPR012349">
    <property type="entry name" value="Split_barrel_FMN-bd"/>
</dbReference>
<dbReference type="PANTHER" id="PTHR34071:SF2">
    <property type="entry name" value="FLAVIN-NUCLEOTIDE-BINDING PROTEIN"/>
    <property type="match status" value="1"/>
</dbReference>
<dbReference type="RefSeq" id="WP_212019440.1">
    <property type="nucleotide sequence ID" value="NZ_JAAFYZ010000235.1"/>
</dbReference>
<gene>
    <name evidence="2" type="ORF">KGQ19_40565</name>
</gene>
<evidence type="ECO:0000256" key="1">
    <source>
        <dbReference type="SAM" id="MobiDB-lite"/>
    </source>
</evidence>
<dbReference type="Pfam" id="PF12900">
    <property type="entry name" value="Pyridox_ox_2"/>
    <property type="match status" value="1"/>
</dbReference>
<dbReference type="SUPFAM" id="SSF50475">
    <property type="entry name" value="FMN-binding split barrel"/>
    <property type="match status" value="1"/>
</dbReference>
<dbReference type="EMBL" id="JAAFYZ010000235">
    <property type="protein sequence ID" value="MBS2553165.1"/>
    <property type="molecule type" value="Genomic_DNA"/>
</dbReference>
<dbReference type="Gene3D" id="2.30.110.10">
    <property type="entry name" value="Electron Transport, Fmn-binding Protein, Chain A"/>
    <property type="match status" value="1"/>
</dbReference>
<protein>
    <submittedName>
        <fullName evidence="2">Pyridoxamine 5'-phosphate oxidase family protein</fullName>
    </submittedName>
</protein>
<comment type="caution">
    <text evidence="2">The sequence shown here is derived from an EMBL/GenBank/DDBJ whole genome shotgun (WGS) entry which is preliminary data.</text>
</comment>
<dbReference type="PANTHER" id="PTHR34071">
    <property type="entry name" value="5-NITROIMIDAZOLE ANTIBIOTICS RESISTANCE PROTEIN, NIMA-FAMILY-RELATED PROTEIN-RELATED"/>
    <property type="match status" value="1"/>
</dbReference>
<reference evidence="2 3" key="1">
    <citation type="submission" date="2020-02" db="EMBL/GenBank/DDBJ databases">
        <title>Acidophilic actinobacteria isolated from forest soil.</title>
        <authorList>
            <person name="Golinska P."/>
        </authorList>
    </citation>
    <scope>NUCLEOTIDE SEQUENCE [LARGE SCALE GENOMIC DNA]</scope>
    <source>
        <strain evidence="2 3">NL8</strain>
    </source>
</reference>
<organism evidence="2 3">
    <name type="scientific">Catenulispora pinistramenti</name>
    <dbReference type="NCBI Taxonomy" id="2705254"/>
    <lineage>
        <taxon>Bacteria</taxon>
        <taxon>Bacillati</taxon>
        <taxon>Actinomycetota</taxon>
        <taxon>Actinomycetes</taxon>
        <taxon>Catenulisporales</taxon>
        <taxon>Catenulisporaceae</taxon>
        <taxon>Catenulispora</taxon>
    </lineage>
</organism>
<accession>A0ABS5L4K7</accession>
<evidence type="ECO:0000313" key="2">
    <source>
        <dbReference type="EMBL" id="MBS2553165.1"/>
    </source>
</evidence>
<feature type="region of interest" description="Disordered" evidence="1">
    <location>
        <begin position="1"/>
        <end position="27"/>
    </location>
</feature>
<dbReference type="InterPro" id="IPR024747">
    <property type="entry name" value="Pyridox_Oxase-rel"/>
</dbReference>
<dbReference type="Proteomes" id="UP000730482">
    <property type="component" value="Unassembled WGS sequence"/>
</dbReference>
<sequence>MTQLRDAETEACPHGPGAQGAYEQTPRTTATRYQSRVDYDRAAVHAVLDEALVCHLAFVVDGGPVVLPTVHARIGDRLYVHGSSGGRFSSLDGRPVGVTVTLHDALVLARSWFHHSVAFRSVVVHGTARVVADPAERLDAMRALIDHIAPGRTAESREPTRKELASTAILAVDLEQVSLKSRGDNVVDDEEDLALPYWAGSIPLAVTAGVGKPSPDLRDGIDAPGYARHYVRPRACDHEH</sequence>
<name>A0ABS5L4K7_9ACTN</name>
<evidence type="ECO:0000313" key="3">
    <source>
        <dbReference type="Proteomes" id="UP000730482"/>
    </source>
</evidence>